<organism evidence="1 2">
    <name type="scientific">Bittarella massiliensis</name>
    <name type="common">ex Durand et al. 2017</name>
    <dbReference type="NCBI Taxonomy" id="1720313"/>
    <lineage>
        <taxon>Bacteria</taxon>
        <taxon>Bacillati</taxon>
        <taxon>Bacillota</taxon>
        <taxon>Clostridia</taxon>
        <taxon>Eubacteriales</taxon>
        <taxon>Oscillospiraceae</taxon>
        <taxon>Bittarella (ex Durand et al. 2017)</taxon>
    </lineage>
</organism>
<dbReference type="RefSeq" id="WP_185915240.1">
    <property type="nucleotide sequence ID" value="NZ_JACMSD010000002.1"/>
</dbReference>
<accession>A0AAW5KAA6</accession>
<comment type="caution">
    <text evidence="1">The sequence shown here is derived from an EMBL/GenBank/DDBJ whole genome shotgun (WGS) entry which is preliminary data.</text>
</comment>
<dbReference type="EMBL" id="JANGAB010000002">
    <property type="protein sequence ID" value="MCQ4948832.1"/>
    <property type="molecule type" value="Genomic_DNA"/>
</dbReference>
<reference evidence="1" key="1">
    <citation type="submission" date="2022-06" db="EMBL/GenBank/DDBJ databases">
        <title>Isolation of gut microbiota from human fecal samples.</title>
        <authorList>
            <person name="Pamer E.G."/>
            <person name="Barat B."/>
            <person name="Waligurski E."/>
            <person name="Medina S."/>
            <person name="Paddock L."/>
            <person name="Mostad J."/>
        </authorList>
    </citation>
    <scope>NUCLEOTIDE SEQUENCE</scope>
    <source>
        <strain evidence="1">DFI.7.96</strain>
    </source>
</reference>
<evidence type="ECO:0000313" key="1">
    <source>
        <dbReference type="EMBL" id="MCQ4948832.1"/>
    </source>
</evidence>
<gene>
    <name evidence="1" type="ORF">NE646_04005</name>
</gene>
<evidence type="ECO:0008006" key="3">
    <source>
        <dbReference type="Google" id="ProtNLM"/>
    </source>
</evidence>
<evidence type="ECO:0000313" key="2">
    <source>
        <dbReference type="Proteomes" id="UP001205063"/>
    </source>
</evidence>
<dbReference type="AlphaFoldDB" id="A0AAW5KAA6"/>
<sequence>MFPEIDRQAILEIVEDEEKTDKIMALLDEAAKREKQRRLELQAKGIERARQKGTTLGRPRLPLPRDFPNIYRRYKSKEITAQHAQKLCNMSANTFYRVIHEFEEKSK</sequence>
<protein>
    <recommendedName>
        <fullName evidence="3">Recombinase family protein</fullName>
    </recommendedName>
</protein>
<proteinExistence type="predicted"/>
<name>A0AAW5KAA6_9FIRM</name>
<dbReference type="Proteomes" id="UP001205063">
    <property type="component" value="Unassembled WGS sequence"/>
</dbReference>